<dbReference type="AlphaFoldDB" id="A0A2N3I3Y8"/>
<evidence type="ECO:0000313" key="1">
    <source>
        <dbReference type="EMBL" id="PKQ65019.1"/>
    </source>
</evidence>
<dbReference type="InterPro" id="IPR024492">
    <property type="entry name" value="DUF2764"/>
</dbReference>
<dbReference type="Pfam" id="PF10962">
    <property type="entry name" value="DUF2764"/>
    <property type="match status" value="1"/>
</dbReference>
<comment type="caution">
    <text evidence="1">The sequence shown here is derived from an EMBL/GenBank/DDBJ whole genome shotgun (WGS) entry which is preliminary data.</text>
</comment>
<dbReference type="OrthoDB" id="1425639at2"/>
<reference evidence="1 2" key="1">
    <citation type="journal article" date="2017" name="Front. Microbiol.">
        <title>Labilibaculum manganireducens gen. nov., sp. nov. and Labilibaculum filiforme sp. nov., Novel Bacteroidetes Isolated from Subsurface Sediments of the Baltic Sea.</title>
        <authorList>
            <person name="Vandieken V."/>
            <person name="Marshall I.P."/>
            <person name="Niemann H."/>
            <person name="Engelen B."/>
            <person name="Cypionka H."/>
        </authorList>
    </citation>
    <scope>NUCLEOTIDE SEQUENCE [LARGE SCALE GENOMIC DNA]</scope>
    <source>
        <strain evidence="1 2">59.16B</strain>
    </source>
</reference>
<sequence>MSNLVYLMSSLPSLTFGEVPPISILEFNQDAKNQLSTSQFNNLELIDIQGVSGETSKVGVKSIVAMLKGVQDDICEIRKARTQDRMPKLERLSAKEIQGTPLERERKIMQYQWEELESIEVGKTFTLIEVMVYKLKLQILSRLYSFNTEKGAQVLASVVNPSKKEED</sequence>
<keyword evidence="2" id="KW-1185">Reference proteome</keyword>
<dbReference type="Proteomes" id="UP000233535">
    <property type="component" value="Unassembled WGS sequence"/>
</dbReference>
<proteinExistence type="predicted"/>
<evidence type="ECO:0000313" key="2">
    <source>
        <dbReference type="Proteomes" id="UP000233535"/>
    </source>
</evidence>
<dbReference type="RefSeq" id="WP_101260124.1">
    <property type="nucleotide sequence ID" value="NZ_MVDD01000002.1"/>
</dbReference>
<dbReference type="EMBL" id="MVDD01000002">
    <property type="protein sequence ID" value="PKQ65019.1"/>
    <property type="molecule type" value="Genomic_DNA"/>
</dbReference>
<name>A0A2N3I3Y8_9BACT</name>
<gene>
    <name evidence="1" type="ORF">BZG02_04055</name>
</gene>
<accession>A0A2N3I3Y8</accession>
<organism evidence="1 2">
    <name type="scientific">Labilibaculum filiforme</name>
    <dbReference type="NCBI Taxonomy" id="1940526"/>
    <lineage>
        <taxon>Bacteria</taxon>
        <taxon>Pseudomonadati</taxon>
        <taxon>Bacteroidota</taxon>
        <taxon>Bacteroidia</taxon>
        <taxon>Marinilabiliales</taxon>
        <taxon>Marinifilaceae</taxon>
        <taxon>Labilibaculum</taxon>
    </lineage>
</organism>
<protein>
    <submittedName>
        <fullName evidence="1">Uncharacterized protein</fullName>
    </submittedName>
</protein>